<feature type="compositionally biased region" description="Polar residues" evidence="12">
    <location>
        <begin position="670"/>
        <end position="694"/>
    </location>
</feature>
<feature type="region of interest" description="Disordered" evidence="12">
    <location>
        <begin position="655"/>
        <end position="714"/>
    </location>
</feature>
<evidence type="ECO:0000256" key="3">
    <source>
        <dbReference type="ARBA" id="ARBA00022723"/>
    </source>
</evidence>
<dbReference type="GO" id="GO:0030897">
    <property type="term" value="C:HOPS complex"/>
    <property type="evidence" value="ECO:0007669"/>
    <property type="project" value="UniProtKB-UniRule"/>
</dbReference>
<comment type="subcellular location">
    <subcellularLocation>
        <location evidence="8">Endomembrane system</location>
        <topology evidence="8">Peripheral membrane protein</topology>
        <orientation evidence="8">Cytoplasmic side</orientation>
    </subcellularLocation>
    <subcellularLocation>
        <location evidence="9">Vacuole membrane</location>
        <topology evidence="9">Peripheral membrane protein</topology>
        <orientation evidence="9">Cytoplasmic side</orientation>
    </subcellularLocation>
</comment>
<dbReference type="GO" id="GO:0000329">
    <property type="term" value="C:fungal-type vacuole membrane"/>
    <property type="evidence" value="ECO:0007669"/>
    <property type="project" value="UniProtKB-UniRule"/>
</dbReference>
<evidence type="ECO:0000256" key="1">
    <source>
        <dbReference type="ARBA" id="ARBA00007070"/>
    </source>
</evidence>
<keyword evidence="9" id="KW-0833">Ubl conjugation pathway</keyword>
<dbReference type="InterPro" id="IPR057307">
    <property type="entry name" value="PEP5_VPS11_N"/>
</dbReference>
<keyword evidence="9" id="KW-0808">Transferase</keyword>
<dbReference type="PIRSF" id="PIRSF007860">
    <property type="entry name" value="VPS11"/>
    <property type="match status" value="1"/>
</dbReference>
<keyword evidence="3" id="KW-0479">Metal-binding</keyword>
<accession>A0A5M3N3Y1</accession>
<evidence type="ECO:0000256" key="11">
    <source>
        <dbReference type="PROSITE-ProRule" id="PRU01006"/>
    </source>
</evidence>
<evidence type="ECO:0000256" key="4">
    <source>
        <dbReference type="ARBA" id="ARBA00022771"/>
    </source>
</evidence>
<dbReference type="GeneID" id="19199065"/>
<dbReference type="SUPFAM" id="SSF50978">
    <property type="entry name" value="WD40 repeat-like"/>
    <property type="match status" value="1"/>
</dbReference>
<dbReference type="EC" id="2.3.2.27" evidence="9"/>
<evidence type="ECO:0000256" key="10">
    <source>
        <dbReference type="PROSITE-ProRule" id="PRU00175"/>
    </source>
</evidence>
<dbReference type="GO" id="GO:0008270">
    <property type="term" value="F:zinc ion binding"/>
    <property type="evidence" value="ECO:0007669"/>
    <property type="project" value="UniProtKB-KW"/>
</dbReference>
<dbReference type="InterPro" id="IPR036322">
    <property type="entry name" value="WD40_repeat_dom_sf"/>
</dbReference>
<evidence type="ECO:0000259" key="13">
    <source>
        <dbReference type="PROSITE" id="PS50089"/>
    </source>
</evidence>
<dbReference type="Pfam" id="PF12451">
    <property type="entry name" value="VPS11_C"/>
    <property type="match status" value="1"/>
</dbReference>
<evidence type="ECO:0000256" key="2">
    <source>
        <dbReference type="ARBA" id="ARBA00022448"/>
    </source>
</evidence>
<comment type="subunit">
    <text evidence="9">Component of the homotypic vacuole fusion and vacuole protein sorting (HOPS) complex. Component of the class C core vacuole/endosome tethering (CORVET) complex.</text>
</comment>
<evidence type="ECO:0000313" key="15">
    <source>
        <dbReference type="Proteomes" id="UP000053558"/>
    </source>
</evidence>
<dbReference type="GO" id="GO:0007032">
    <property type="term" value="P:endosome organization"/>
    <property type="evidence" value="ECO:0007669"/>
    <property type="project" value="TreeGrafter"/>
</dbReference>
<evidence type="ECO:0000256" key="12">
    <source>
        <dbReference type="SAM" id="MobiDB-lite"/>
    </source>
</evidence>
<organism evidence="14 15">
    <name type="scientific">Coniophora puteana (strain RWD-64-598)</name>
    <name type="common">Brown rot fungus</name>
    <dbReference type="NCBI Taxonomy" id="741705"/>
    <lineage>
        <taxon>Eukaryota</taxon>
        <taxon>Fungi</taxon>
        <taxon>Dikarya</taxon>
        <taxon>Basidiomycota</taxon>
        <taxon>Agaricomycotina</taxon>
        <taxon>Agaricomycetes</taxon>
        <taxon>Agaricomycetidae</taxon>
        <taxon>Boletales</taxon>
        <taxon>Coniophorineae</taxon>
        <taxon>Coniophoraceae</taxon>
        <taxon>Coniophora</taxon>
    </lineage>
</organism>
<dbReference type="PROSITE" id="PS50236">
    <property type="entry name" value="CHCR"/>
    <property type="match status" value="1"/>
</dbReference>
<comment type="catalytic activity">
    <reaction evidence="9">
        <text>S-ubiquitinyl-[E2 ubiquitin-conjugating enzyme]-L-cysteine + [acceptor protein]-L-lysine = [E2 ubiquitin-conjugating enzyme]-L-cysteine + N(6)-ubiquitinyl-[acceptor protein]-L-lysine.</text>
        <dbReference type="EC" id="2.3.2.27"/>
    </reaction>
</comment>
<protein>
    <recommendedName>
        <fullName evidence="9">E3 ubiquitin-protein ligase PEP5</fullName>
        <ecNumber evidence="9">2.3.2.27</ecNumber>
    </recommendedName>
</protein>
<dbReference type="InterPro" id="IPR057308">
    <property type="entry name" value="CHCR_PEP5_VPS11"/>
</dbReference>
<sequence length="1107" mass="120136">MAAPPSASAGASAEALRTFSFFDLERVSDVHDLANSPEILRNATDISTVVSSAAGLLVADTHGSIHLLKPDFSPITSWIAHVNGRVTHMVERDGILITVGDEDGVRASLLKVWELAKIDQRTGAPNLLRSTKVQPGNRPHPVSSIALSSSMSYLALGFGDGTVLLYRHLDQSLFSSSSSLSALPKPRTIHESPTDPITGLGFREPDPIHDTAATVNGSGAVGTGTGASPNLHLFIVTTGGVWACHVSGRGSGGASAIVDEVGCGLGCATMDWYRRNVVIARDESIYSCGIQGRENSYAYEGQKTLITPHLNYIIVVTPPSPPPRGLSARQDNISESTRVTVVDLENKIAAYSGTFSEGVREVFSAWGHIYVLANDGQLSSLKEKPTTEKLSMLYQRSLYPLALDVARTQRLDASHVADIHRQYGDYLYLKGDFDGAMHEFVQTIGQLQPSYVIRKFLDAQRIHNLTTYLQELHTLGLANADHTTLLLNTYTKLKDASRLDAFIKSEVRRSSAKEGGGGGGRGDGEEELPFDLDTVIRVCRQAGYYEHAAYLARKYERHEDYLRVQIEDAGNFGEALVYLRRLGAEAAESNLARYGRAMLNSLPEETTQLLIDLCTVSGPLVPAEEDEKTSGPTRQQTTGASYLAYLALKGPAAAPATTVGDDTAVPPSPSAKTVQAKLSDSPTQTAEPSRTSTPVPGGNAPAPAAPAPPPPRAKRPSPCLYFAHFVDHTAYFITFLETVAHRRWGQSVDAPSISATATVSPSTSTMVMADADGTAAAADEDVERRDQVAVWNTLLELYLDIPAALADSGGGGGGADTDAQGGAGAREKALRVLQSASLPYDPTHALILCTSARFTPGLVLLWERAGMHEDVLRFWIDRHNAGGDDANGHASAEVVRALEAYGAERPGLYALVLRFLTSSAELLTRHKADVERILEHIERERIMPPLGVVQVLSRNGVASVGLVKEWLLRRIKQSREEINTDQQLINSYRLETKTKQRQVEELSDPEHPKVFHVTKCSSCNGQLDLPSIHFMCNHSYHQRCLFGHDNECPTCAKQHEVVQEIRRNNERLADQHELFLSEVRENGFQAVAAGYGRGLLNLTRLDDVSTM</sequence>
<dbReference type="Proteomes" id="UP000053558">
    <property type="component" value="Unassembled WGS sequence"/>
</dbReference>
<dbReference type="InterPro" id="IPR001841">
    <property type="entry name" value="Znf_RING"/>
</dbReference>
<dbReference type="KEGG" id="cput:CONPUDRAFT_114267"/>
<comment type="similarity">
    <text evidence="1 9">Belongs to the VPS11 family.</text>
</comment>
<keyword evidence="2 9" id="KW-0813">Transport</keyword>
<reference evidence="15" key="1">
    <citation type="journal article" date="2012" name="Science">
        <title>The Paleozoic origin of enzymatic lignin decomposition reconstructed from 31 fungal genomes.</title>
        <authorList>
            <person name="Floudas D."/>
            <person name="Binder M."/>
            <person name="Riley R."/>
            <person name="Barry K."/>
            <person name="Blanchette R.A."/>
            <person name="Henrissat B."/>
            <person name="Martinez A.T."/>
            <person name="Otillar R."/>
            <person name="Spatafora J.W."/>
            <person name="Yadav J.S."/>
            <person name="Aerts A."/>
            <person name="Benoit I."/>
            <person name="Boyd A."/>
            <person name="Carlson A."/>
            <person name="Copeland A."/>
            <person name="Coutinho P.M."/>
            <person name="de Vries R.P."/>
            <person name="Ferreira P."/>
            <person name="Findley K."/>
            <person name="Foster B."/>
            <person name="Gaskell J."/>
            <person name="Glotzer D."/>
            <person name="Gorecki P."/>
            <person name="Heitman J."/>
            <person name="Hesse C."/>
            <person name="Hori C."/>
            <person name="Igarashi K."/>
            <person name="Jurgens J.A."/>
            <person name="Kallen N."/>
            <person name="Kersten P."/>
            <person name="Kohler A."/>
            <person name="Kuees U."/>
            <person name="Kumar T.K.A."/>
            <person name="Kuo A."/>
            <person name="LaButti K."/>
            <person name="Larrondo L.F."/>
            <person name="Lindquist E."/>
            <person name="Ling A."/>
            <person name="Lombard V."/>
            <person name="Lucas S."/>
            <person name="Lundell T."/>
            <person name="Martin R."/>
            <person name="McLaughlin D.J."/>
            <person name="Morgenstern I."/>
            <person name="Morin E."/>
            <person name="Murat C."/>
            <person name="Nagy L.G."/>
            <person name="Nolan M."/>
            <person name="Ohm R.A."/>
            <person name="Patyshakuliyeva A."/>
            <person name="Rokas A."/>
            <person name="Ruiz-Duenas F.J."/>
            <person name="Sabat G."/>
            <person name="Salamov A."/>
            <person name="Samejima M."/>
            <person name="Schmutz J."/>
            <person name="Slot J.C."/>
            <person name="St John F."/>
            <person name="Stenlid J."/>
            <person name="Sun H."/>
            <person name="Sun S."/>
            <person name="Syed K."/>
            <person name="Tsang A."/>
            <person name="Wiebenga A."/>
            <person name="Young D."/>
            <person name="Pisabarro A."/>
            <person name="Eastwood D.C."/>
            <person name="Martin F."/>
            <person name="Cullen D."/>
            <person name="Grigoriev I.V."/>
            <person name="Hibbett D.S."/>
        </authorList>
    </citation>
    <scope>NUCLEOTIDE SEQUENCE [LARGE SCALE GENOMIC DNA]</scope>
    <source>
        <strain evidence="15">RWD-64-598 SS2</strain>
    </source>
</reference>
<dbReference type="PANTHER" id="PTHR23323">
    <property type="entry name" value="VACUOLAR PROTEIN SORTING-ASSOCIATED PROTEIN"/>
    <property type="match status" value="1"/>
</dbReference>
<evidence type="ECO:0000256" key="8">
    <source>
        <dbReference type="ARBA" id="ARBA00029433"/>
    </source>
</evidence>
<keyword evidence="15" id="KW-1185">Reference proteome</keyword>
<dbReference type="OrthoDB" id="26184at2759"/>
<dbReference type="GO" id="GO:0061630">
    <property type="term" value="F:ubiquitin protein ligase activity"/>
    <property type="evidence" value="ECO:0007669"/>
    <property type="project" value="UniProtKB-EC"/>
</dbReference>
<evidence type="ECO:0000256" key="7">
    <source>
        <dbReference type="ARBA" id="ARBA00023136"/>
    </source>
</evidence>
<dbReference type="CDD" id="cd16688">
    <property type="entry name" value="RING-H2_Vps11"/>
    <property type="match status" value="1"/>
</dbReference>
<dbReference type="RefSeq" id="XP_007763053.1">
    <property type="nucleotide sequence ID" value="XM_007764863.1"/>
</dbReference>
<keyword evidence="4 10" id="KW-0863">Zinc-finger</keyword>
<gene>
    <name evidence="14" type="ORF">CONPUDRAFT_114267</name>
</gene>
<evidence type="ECO:0000256" key="6">
    <source>
        <dbReference type="ARBA" id="ARBA00022927"/>
    </source>
</evidence>
<dbReference type="GO" id="GO:0033263">
    <property type="term" value="C:CORVET complex"/>
    <property type="evidence" value="ECO:0007669"/>
    <property type="project" value="UniProtKB-UniRule"/>
</dbReference>
<dbReference type="OMA" id="ENENECP"/>
<dbReference type="InterPro" id="IPR000547">
    <property type="entry name" value="Clathrin_H-chain/VPS_repeat"/>
</dbReference>
<dbReference type="Pfam" id="PF23356">
    <property type="entry name" value="TPR_PEP5_VPS11"/>
    <property type="match status" value="2"/>
</dbReference>
<dbReference type="PANTHER" id="PTHR23323:SF24">
    <property type="entry name" value="VACUOLAR PROTEIN SORTING-ASSOCIATED PROTEIN 11 HOMOLOG"/>
    <property type="match status" value="1"/>
</dbReference>
<evidence type="ECO:0000256" key="5">
    <source>
        <dbReference type="ARBA" id="ARBA00022833"/>
    </source>
</evidence>
<evidence type="ECO:0000313" key="14">
    <source>
        <dbReference type="EMBL" id="EIW86132.1"/>
    </source>
</evidence>
<comment type="caution">
    <text evidence="14">The sequence shown here is derived from an EMBL/GenBank/DDBJ whole genome shotgun (WGS) entry which is preliminary data.</text>
</comment>
<dbReference type="GO" id="GO:0007033">
    <property type="term" value="P:vacuole organization"/>
    <property type="evidence" value="ECO:0007669"/>
    <property type="project" value="TreeGrafter"/>
</dbReference>
<feature type="domain" description="RING-type" evidence="13">
    <location>
        <begin position="1016"/>
        <end position="1051"/>
    </location>
</feature>
<dbReference type="Pfam" id="PF23341">
    <property type="entry name" value="PEP5_VPS11_N"/>
    <property type="match status" value="1"/>
</dbReference>
<keyword evidence="7 9" id="KW-0472">Membrane</keyword>
<keyword evidence="6 9" id="KW-0653">Protein transport</keyword>
<keyword evidence="9" id="KW-0926">Vacuole</keyword>
<dbReference type="GO" id="GO:0006886">
    <property type="term" value="P:intracellular protein transport"/>
    <property type="evidence" value="ECO:0007669"/>
    <property type="project" value="UniProtKB-UniRule"/>
</dbReference>
<dbReference type="InterPro" id="IPR024763">
    <property type="entry name" value="VPS11_C"/>
</dbReference>
<dbReference type="GO" id="GO:0006904">
    <property type="term" value="P:vesicle docking involved in exocytosis"/>
    <property type="evidence" value="ECO:0007669"/>
    <property type="project" value="TreeGrafter"/>
</dbReference>
<keyword evidence="5" id="KW-0862">Zinc</keyword>
<dbReference type="InterPro" id="IPR016528">
    <property type="entry name" value="VPS11"/>
</dbReference>
<dbReference type="Pfam" id="PF17122">
    <property type="entry name" value="zf-C3H2C3"/>
    <property type="match status" value="1"/>
</dbReference>
<proteinExistence type="inferred from homology"/>
<dbReference type="SUPFAM" id="SSF57850">
    <property type="entry name" value="RING/U-box"/>
    <property type="match status" value="1"/>
</dbReference>
<dbReference type="GO" id="GO:0030674">
    <property type="term" value="F:protein-macromolecule adaptor activity"/>
    <property type="evidence" value="ECO:0007669"/>
    <property type="project" value="TreeGrafter"/>
</dbReference>
<dbReference type="InterPro" id="IPR015943">
    <property type="entry name" value="WD40/YVTN_repeat-like_dom_sf"/>
</dbReference>
<evidence type="ECO:0000256" key="9">
    <source>
        <dbReference type="PIRNR" id="PIRNR007860"/>
    </source>
</evidence>
<name>A0A5M3N3Y1_CONPW</name>
<dbReference type="EMBL" id="JH711573">
    <property type="protein sequence ID" value="EIW86132.1"/>
    <property type="molecule type" value="Genomic_DNA"/>
</dbReference>
<dbReference type="AlphaFoldDB" id="A0A5M3N3Y1"/>
<feature type="repeat" description="CHCR" evidence="11">
    <location>
        <begin position="440"/>
        <end position="607"/>
    </location>
</feature>
<dbReference type="Gene3D" id="2.130.10.10">
    <property type="entry name" value="YVTN repeat-like/Quinoprotein amine dehydrogenase"/>
    <property type="match status" value="1"/>
</dbReference>
<dbReference type="PROSITE" id="PS50089">
    <property type="entry name" value="ZF_RING_2"/>
    <property type="match status" value="1"/>
</dbReference>
<dbReference type="GO" id="GO:0048284">
    <property type="term" value="P:organelle fusion"/>
    <property type="evidence" value="ECO:0007669"/>
    <property type="project" value="TreeGrafter"/>
</dbReference>